<evidence type="ECO:0000313" key="1">
    <source>
        <dbReference type="EMBL" id="EMB21671.1"/>
    </source>
</evidence>
<proteinExistence type="predicted"/>
<evidence type="ECO:0008006" key="2">
    <source>
        <dbReference type="Google" id="ProtNLM"/>
    </source>
</evidence>
<organism evidence="1">
    <name type="scientific">Treponema denticola OTK</name>
    <dbReference type="NCBI Taxonomy" id="999434"/>
    <lineage>
        <taxon>Bacteria</taxon>
        <taxon>Pseudomonadati</taxon>
        <taxon>Spirochaetota</taxon>
        <taxon>Spirochaetia</taxon>
        <taxon>Spirochaetales</taxon>
        <taxon>Treponemataceae</taxon>
        <taxon>Treponema</taxon>
    </lineage>
</organism>
<dbReference type="InterPro" id="IPR026487">
    <property type="entry name" value="CHP04141"/>
</dbReference>
<comment type="caution">
    <text evidence="1">The sequence shown here is derived from an EMBL/GenBank/DDBJ whole genome shotgun (WGS) entry which is preliminary data.</text>
</comment>
<dbReference type="HOGENOM" id="CLU_030869_0_0_12"/>
<gene>
    <name evidence="1" type="ORF">HMPREF9723_01444</name>
</gene>
<reference evidence="1" key="1">
    <citation type="submission" date="2012-01" db="EMBL/GenBank/DDBJ databases">
        <title>The Genome Sequence of Treponema denticola OTK.</title>
        <authorList>
            <consortium name="The Broad Institute Genome Sequencing Platform"/>
            <person name="Earl A."/>
            <person name="Ward D."/>
            <person name="Feldgarden M."/>
            <person name="Gevers D."/>
            <person name="Blanton J.M."/>
            <person name="Fenno C.J."/>
            <person name="Baranova O.V."/>
            <person name="Mathney J."/>
            <person name="Dewhirst F.E."/>
            <person name="Izard J."/>
            <person name="Young S.K."/>
            <person name="Zeng Q."/>
            <person name="Gargeya S."/>
            <person name="Fitzgerald M."/>
            <person name="Haas B."/>
            <person name="Abouelleil A."/>
            <person name="Alvarado L."/>
            <person name="Arachchi H.M."/>
            <person name="Berlin A."/>
            <person name="Chapman S.B."/>
            <person name="Gearin G."/>
            <person name="Goldberg J."/>
            <person name="Griggs A."/>
            <person name="Gujja S."/>
            <person name="Hansen M."/>
            <person name="Heiman D."/>
            <person name="Howarth C."/>
            <person name="Larimer J."/>
            <person name="Lui A."/>
            <person name="MacDonald P.J.P."/>
            <person name="McCowen C."/>
            <person name="Montmayeur A."/>
            <person name="Murphy C."/>
            <person name="Neiman D."/>
            <person name="Pearson M."/>
            <person name="Priest M."/>
            <person name="Roberts A."/>
            <person name="Saif S."/>
            <person name="Shea T."/>
            <person name="Sisk P."/>
            <person name="Stolte C."/>
            <person name="Sykes S."/>
            <person name="Wortman J."/>
            <person name="Nusbaum C."/>
            <person name="Birren B."/>
        </authorList>
    </citation>
    <scope>NUCLEOTIDE SEQUENCE [LARGE SCALE GENOMIC DNA]</scope>
    <source>
        <strain evidence="1">OTK</strain>
    </source>
</reference>
<dbReference type="AlphaFoldDB" id="A0A0F6MPH8"/>
<dbReference type="Proteomes" id="UP000011701">
    <property type="component" value="Chromosome"/>
</dbReference>
<dbReference type="RefSeq" id="WP_002692241.1">
    <property type="nucleotide sequence ID" value="NZ_CM001797.1"/>
</dbReference>
<name>A0A0F6MPH8_TREDN</name>
<dbReference type="PATRIC" id="fig|999434.4.peg.1497"/>
<sequence length="587" mass="68955">MAEKRLHKLCCYLYKEIYQDIENVLLKEKMFKEEQYKQISTIGDIPKERIIGYLKKNNKNKPAWLDNIRELFDIEEIENISNSLIFFVKTQNRVFAFTNGYANSVVDYTKIEWDFGVKVALNALAGNEIRGLDTRKISLSTHQRREISSSGSTLYEYDFDFDEEFIDSITGRSRDEDFGSSVTGRESLHVNVNMNLMDIEDYCKNLLTVYNKKDYIDKFPFFDKLRINKDEQVYSKFNEQIIEAIKENKKDRIQFLYPNIDEFGAFNYRFIYEKKYKDYNDISLDNILDFIKDKKIKLEELCLKKFSVKISHDEYNKTYSLLDYLVFEFADSEKKYIHTKNLILEIDNDFYSSIKAEIDQCEVSNIDGLKLPPIHYSDCADSSGRMSKKLEAEGEYNSRVVEQNQEELVNLDKNNFRNFPDRSKDQIEICDIITKNKKFICNKIYKHSSAPLSHLFMQGLVSANMLYEVKDYRIKINESVKSKFGDNFIEEDNINRSEITFVYGIGIESDGRIAETLPFFSKISLRQNIKALKKLAYNIEIIRIPLKKMIPNTRFSADIAVKPYCRLSGSYTDAPLERLEEKIKNGF</sequence>
<dbReference type="EMBL" id="AGDY01000006">
    <property type="protein sequence ID" value="EMB21671.1"/>
    <property type="molecule type" value="Genomic_DNA"/>
</dbReference>
<dbReference type="NCBIfam" id="TIGR04141">
    <property type="entry name" value="TIGR04141 family sporadically distributed protein"/>
    <property type="match status" value="1"/>
</dbReference>
<dbReference type="Pfam" id="PF19614">
    <property type="entry name" value="DUF6119"/>
    <property type="match status" value="1"/>
</dbReference>
<accession>A0A0F6MPH8</accession>
<protein>
    <recommendedName>
        <fullName evidence="2">TIGR04141 family sporadically distributed protein</fullName>
    </recommendedName>
</protein>